<name>A0A448D8A6_9NEIS</name>
<keyword evidence="3" id="KW-0808">Transferase</keyword>
<dbReference type="InterPro" id="IPR029063">
    <property type="entry name" value="SAM-dependent_MTases_sf"/>
</dbReference>
<dbReference type="Gene3D" id="3.40.50.150">
    <property type="entry name" value="Vaccinia Virus protein VP39"/>
    <property type="match status" value="1"/>
</dbReference>
<evidence type="ECO:0000313" key="6">
    <source>
        <dbReference type="Proteomes" id="UP000279284"/>
    </source>
</evidence>
<reference evidence="5 6" key="1">
    <citation type="submission" date="2018-12" db="EMBL/GenBank/DDBJ databases">
        <authorList>
            <consortium name="Pathogen Informatics"/>
        </authorList>
    </citation>
    <scope>NUCLEOTIDE SEQUENCE [LARGE SCALE GENOMIC DNA]</scope>
    <source>
        <strain evidence="5 6">NCTC10296</strain>
    </source>
</reference>
<evidence type="ECO:0000256" key="3">
    <source>
        <dbReference type="ARBA" id="ARBA00022679"/>
    </source>
</evidence>
<dbReference type="PANTHER" id="PTHR44942:SF4">
    <property type="entry name" value="METHYLTRANSFERASE TYPE 11 DOMAIN-CONTAINING PROTEIN"/>
    <property type="match status" value="1"/>
</dbReference>
<dbReference type="GO" id="GO:0032259">
    <property type="term" value="P:methylation"/>
    <property type="evidence" value="ECO:0007669"/>
    <property type="project" value="UniProtKB-KW"/>
</dbReference>
<dbReference type="KEGG" id="nci:NCTC10296_01261"/>
<evidence type="ECO:0000256" key="1">
    <source>
        <dbReference type="ARBA" id="ARBA00008361"/>
    </source>
</evidence>
<dbReference type="SUPFAM" id="SSF53335">
    <property type="entry name" value="S-adenosyl-L-methionine-dependent methyltransferases"/>
    <property type="match status" value="1"/>
</dbReference>
<sequence length="251" mass="28009">MNHFKDHFSALAERYAAYRPVYPNELAATLAQASPQQHHAWDCACGTGQMSVLLAEHFSTVSATDASEAQIKQVRQRHNIRYSVAAAEQSGLPDNSADLITVAQAAHWFDLSAFYREATRVARPNALIALISYATLTLDNHPEADALVQRFYHQDLAAHWPPERRHVENAYGDLPFPFEPVMLSPPAMRADWRLPELLGYLSTWSAVRQTVRATGQNPLARLAGELTQICSPDTVLKVSWPLNIRAGKIQK</sequence>
<accession>A0A448D8A6</accession>
<protein>
    <submittedName>
        <fullName evidence="5">Biotin biosynthesis protein BioC</fullName>
    </submittedName>
</protein>
<keyword evidence="2" id="KW-0489">Methyltransferase</keyword>
<comment type="similarity">
    <text evidence="1">Belongs to the methyltransferase superfamily.</text>
</comment>
<dbReference type="InterPro" id="IPR051052">
    <property type="entry name" value="Diverse_substrate_MTase"/>
</dbReference>
<dbReference type="AlphaFoldDB" id="A0A448D8A6"/>
<feature type="domain" description="Methyltransferase type 11" evidence="4">
    <location>
        <begin position="42"/>
        <end position="129"/>
    </location>
</feature>
<organism evidence="5 6">
    <name type="scientific">Neisseria canis</name>
    <dbReference type="NCBI Taxonomy" id="493"/>
    <lineage>
        <taxon>Bacteria</taxon>
        <taxon>Pseudomonadati</taxon>
        <taxon>Pseudomonadota</taxon>
        <taxon>Betaproteobacteria</taxon>
        <taxon>Neisseriales</taxon>
        <taxon>Neisseriaceae</taxon>
        <taxon>Neisseria</taxon>
    </lineage>
</organism>
<dbReference type="EMBL" id="LR134313">
    <property type="protein sequence ID" value="VEF01297.1"/>
    <property type="molecule type" value="Genomic_DNA"/>
</dbReference>
<dbReference type="Pfam" id="PF08241">
    <property type="entry name" value="Methyltransf_11"/>
    <property type="match status" value="1"/>
</dbReference>
<evidence type="ECO:0000256" key="2">
    <source>
        <dbReference type="ARBA" id="ARBA00022603"/>
    </source>
</evidence>
<dbReference type="Proteomes" id="UP000279284">
    <property type="component" value="Chromosome"/>
</dbReference>
<proteinExistence type="inferred from homology"/>
<evidence type="ECO:0000259" key="4">
    <source>
        <dbReference type="Pfam" id="PF08241"/>
    </source>
</evidence>
<dbReference type="STRING" id="493.BWD07_06950"/>
<dbReference type="GO" id="GO:0008757">
    <property type="term" value="F:S-adenosylmethionine-dependent methyltransferase activity"/>
    <property type="evidence" value="ECO:0007669"/>
    <property type="project" value="InterPro"/>
</dbReference>
<gene>
    <name evidence="5" type="ORF">NCTC10296_01261</name>
</gene>
<dbReference type="InterPro" id="IPR013216">
    <property type="entry name" value="Methyltransf_11"/>
</dbReference>
<dbReference type="RefSeq" id="WP_085416640.1">
    <property type="nucleotide sequence ID" value="NZ_CAUJPY010000005.1"/>
</dbReference>
<dbReference type="CDD" id="cd02440">
    <property type="entry name" value="AdoMet_MTases"/>
    <property type="match status" value="1"/>
</dbReference>
<keyword evidence="6" id="KW-1185">Reference proteome</keyword>
<dbReference type="OrthoDB" id="9797252at2"/>
<evidence type="ECO:0000313" key="5">
    <source>
        <dbReference type="EMBL" id="VEF01297.1"/>
    </source>
</evidence>
<dbReference type="PANTHER" id="PTHR44942">
    <property type="entry name" value="METHYLTRANSF_11 DOMAIN-CONTAINING PROTEIN"/>
    <property type="match status" value="1"/>
</dbReference>